<evidence type="ECO:0000259" key="5">
    <source>
        <dbReference type="Pfam" id="PF00733"/>
    </source>
</evidence>
<dbReference type="GO" id="GO:0006529">
    <property type="term" value="P:asparagine biosynthetic process"/>
    <property type="evidence" value="ECO:0007669"/>
    <property type="project" value="UniProtKB-KW"/>
</dbReference>
<evidence type="ECO:0000256" key="3">
    <source>
        <dbReference type="ARBA" id="ARBA00022888"/>
    </source>
</evidence>
<comment type="caution">
    <text evidence="6">The sequence shown here is derived from an EMBL/GenBank/DDBJ whole genome shotgun (WGS) entry which is preliminary data.</text>
</comment>
<dbReference type="InterPro" id="IPR014729">
    <property type="entry name" value="Rossmann-like_a/b/a_fold"/>
</dbReference>
<name>A0A9X6WFQ5_BACTU</name>
<feature type="non-terminal residue" evidence="6">
    <location>
        <position position="1"/>
    </location>
</feature>
<dbReference type="Pfam" id="PF00733">
    <property type="entry name" value="Asn_synthase"/>
    <property type="match status" value="1"/>
</dbReference>
<dbReference type="PANTHER" id="PTHR43284:SF1">
    <property type="entry name" value="ASPARAGINE SYNTHETASE"/>
    <property type="match status" value="1"/>
</dbReference>
<organism evidence="6 7">
    <name type="scientific">Bacillus thuringiensis</name>
    <dbReference type="NCBI Taxonomy" id="1428"/>
    <lineage>
        <taxon>Bacteria</taxon>
        <taxon>Bacillati</taxon>
        <taxon>Bacillota</taxon>
        <taxon>Bacilli</taxon>
        <taxon>Bacillales</taxon>
        <taxon>Bacillaceae</taxon>
        <taxon>Bacillus</taxon>
        <taxon>Bacillus cereus group</taxon>
    </lineage>
</organism>
<dbReference type="PANTHER" id="PTHR43284">
    <property type="entry name" value="ASPARAGINE SYNTHETASE (GLUTAMINE-HYDROLYZING)"/>
    <property type="match status" value="1"/>
</dbReference>
<dbReference type="GO" id="GO:0004066">
    <property type="term" value="F:asparagine synthase (glutamine-hydrolyzing) activity"/>
    <property type="evidence" value="ECO:0007669"/>
    <property type="project" value="UniProtKB-EC"/>
</dbReference>
<dbReference type="EMBL" id="NUVX01000109">
    <property type="protein sequence ID" value="PFJ25641.1"/>
    <property type="molecule type" value="Genomic_DNA"/>
</dbReference>
<evidence type="ECO:0000256" key="1">
    <source>
        <dbReference type="ARBA" id="ARBA00005187"/>
    </source>
</evidence>
<evidence type="ECO:0000313" key="6">
    <source>
        <dbReference type="EMBL" id="PFJ25641.1"/>
    </source>
</evidence>
<protein>
    <recommendedName>
        <fullName evidence="2">asparagine synthase (glutamine-hydrolyzing)</fullName>
        <ecNumber evidence="2">6.3.5.4</ecNumber>
    </recommendedName>
</protein>
<dbReference type="EC" id="6.3.5.4" evidence="2"/>
<keyword evidence="3" id="KW-0028">Amino-acid biosynthesis</keyword>
<proteinExistence type="predicted"/>
<dbReference type="InterPro" id="IPR001962">
    <property type="entry name" value="Asn_synthase"/>
</dbReference>
<dbReference type="Gene3D" id="3.40.50.620">
    <property type="entry name" value="HUPs"/>
    <property type="match status" value="1"/>
</dbReference>
<dbReference type="SUPFAM" id="SSF52402">
    <property type="entry name" value="Adenine nucleotide alpha hydrolases-like"/>
    <property type="match status" value="1"/>
</dbReference>
<dbReference type="CDD" id="cd01991">
    <property type="entry name" value="Asn_synthase_B_C"/>
    <property type="match status" value="1"/>
</dbReference>
<gene>
    <name evidence="6" type="ORF">COJ15_35590</name>
</gene>
<dbReference type="Proteomes" id="UP000224003">
    <property type="component" value="Unassembled WGS sequence"/>
</dbReference>
<evidence type="ECO:0000256" key="4">
    <source>
        <dbReference type="ARBA" id="ARBA00048741"/>
    </source>
</evidence>
<evidence type="ECO:0000256" key="2">
    <source>
        <dbReference type="ARBA" id="ARBA00012737"/>
    </source>
</evidence>
<dbReference type="AlphaFoldDB" id="A0A9X6WFQ5"/>
<keyword evidence="3" id="KW-0061">Asparagine biosynthesis</keyword>
<comment type="pathway">
    <text evidence="1">Amino-acid biosynthesis; L-asparagine biosynthesis; L-asparagine from L-aspartate (L-Gln route): step 1/1.</text>
</comment>
<sequence>AVAEVPFLEGESDLQMKQRQMSYMFITRFLPFMLERKDRTSMMNGFEVRVPFCDYRLVEYLWNVPFEMKSIDNIEKGILRRAFENVLPEDVRYRKKSAYPSTKDASYLQGISDWMLHVLNNPESPILPLINVERVRAITEGKDEVISGNDARGIIDYLLQVNSWLQEYNIKLV</sequence>
<evidence type="ECO:0000313" key="7">
    <source>
        <dbReference type="Proteomes" id="UP000224003"/>
    </source>
</evidence>
<comment type="catalytic activity">
    <reaction evidence="4">
        <text>L-aspartate + L-glutamine + ATP + H2O = L-asparagine + L-glutamate + AMP + diphosphate + H(+)</text>
        <dbReference type="Rhea" id="RHEA:12228"/>
        <dbReference type="ChEBI" id="CHEBI:15377"/>
        <dbReference type="ChEBI" id="CHEBI:15378"/>
        <dbReference type="ChEBI" id="CHEBI:29985"/>
        <dbReference type="ChEBI" id="CHEBI:29991"/>
        <dbReference type="ChEBI" id="CHEBI:30616"/>
        <dbReference type="ChEBI" id="CHEBI:33019"/>
        <dbReference type="ChEBI" id="CHEBI:58048"/>
        <dbReference type="ChEBI" id="CHEBI:58359"/>
        <dbReference type="ChEBI" id="CHEBI:456215"/>
        <dbReference type="EC" id="6.3.5.4"/>
    </reaction>
</comment>
<accession>A0A9X6WFQ5</accession>
<reference evidence="6 7" key="1">
    <citation type="submission" date="2017-09" db="EMBL/GenBank/DDBJ databases">
        <title>Large-scale bioinformatics analysis of Bacillus genomes uncovers conserved roles of natural products in bacterial physiology.</title>
        <authorList>
            <consortium name="Agbiome Team Llc"/>
            <person name="Bleich R.M."/>
            <person name="Grubbs K.J."/>
            <person name="Santa Maria K.C."/>
            <person name="Allen S.E."/>
            <person name="Farag S."/>
            <person name="Shank E.A."/>
            <person name="Bowers A."/>
        </authorList>
    </citation>
    <scope>NUCLEOTIDE SEQUENCE [LARGE SCALE GENOMIC DNA]</scope>
    <source>
        <strain evidence="6 7">AFS085496</strain>
    </source>
</reference>
<dbReference type="RefSeq" id="WP_142329434.1">
    <property type="nucleotide sequence ID" value="NZ_NUVX01000109.1"/>
</dbReference>
<feature type="domain" description="Asparagine synthetase" evidence="5">
    <location>
        <begin position="15"/>
        <end position="166"/>
    </location>
</feature>
<dbReference type="InterPro" id="IPR051786">
    <property type="entry name" value="ASN_synthetase/amidase"/>
</dbReference>